<evidence type="ECO:0000256" key="5">
    <source>
        <dbReference type="ARBA" id="ARBA00022759"/>
    </source>
</evidence>
<dbReference type="CDD" id="cd09274">
    <property type="entry name" value="RNase_HI_RT_Ty3"/>
    <property type="match status" value="1"/>
</dbReference>
<dbReference type="PANTHER" id="PTHR37984:SF5">
    <property type="entry name" value="PROTEIN NYNRIN-LIKE"/>
    <property type="match status" value="1"/>
</dbReference>
<dbReference type="InterPro" id="IPR050951">
    <property type="entry name" value="Retrovirus_Pol_polyprotein"/>
</dbReference>
<evidence type="ECO:0000256" key="7">
    <source>
        <dbReference type="ARBA" id="ARBA00022918"/>
    </source>
</evidence>
<evidence type="ECO:0000256" key="6">
    <source>
        <dbReference type="ARBA" id="ARBA00022801"/>
    </source>
</evidence>
<comment type="caution">
    <text evidence="12">The sequence shown here is derived from an EMBL/GenBank/DDBJ whole genome shotgun (WGS) entry which is preliminary data.</text>
</comment>
<dbReference type="GO" id="GO:0006508">
    <property type="term" value="P:proteolysis"/>
    <property type="evidence" value="ECO:0007669"/>
    <property type="project" value="UniProtKB-KW"/>
</dbReference>
<organism evidence="12 13">
    <name type="scientific">Ranatra chinensis</name>
    <dbReference type="NCBI Taxonomy" id="642074"/>
    <lineage>
        <taxon>Eukaryota</taxon>
        <taxon>Metazoa</taxon>
        <taxon>Ecdysozoa</taxon>
        <taxon>Arthropoda</taxon>
        <taxon>Hexapoda</taxon>
        <taxon>Insecta</taxon>
        <taxon>Pterygota</taxon>
        <taxon>Neoptera</taxon>
        <taxon>Paraneoptera</taxon>
        <taxon>Hemiptera</taxon>
        <taxon>Heteroptera</taxon>
        <taxon>Panheteroptera</taxon>
        <taxon>Nepomorpha</taxon>
        <taxon>Nepidae</taxon>
        <taxon>Ranatrinae</taxon>
        <taxon>Ranatra</taxon>
    </lineage>
</organism>
<keyword evidence="8" id="KW-0511">Multifunctional enzyme</keyword>
<evidence type="ECO:0008006" key="14">
    <source>
        <dbReference type="Google" id="ProtNLM"/>
    </source>
</evidence>
<dbReference type="AlphaFoldDB" id="A0ABD0XZM2"/>
<keyword evidence="6" id="KW-0378">Hydrolase</keyword>
<sequence>MGKRDITLKNLVVRSLDYEVGQRVADTVQFPGDQPYVAIKSALIESYSLSGPDRAQQLLRQQTLGGRKSSQLLAHLRRPGGNALPLYLLRALWMWALPTSVRDILALAPNTDLQTLATQADQVTEEVCPVVENVQPGEPRKDLYEEVKSLRQQLLEFKVSASHHPPSHPQPRAQQRPRSRPHTVDEKPASGACFYHRKLGDKARRCQPPCTNNSLAGNGTRPHNQLPVPSTVGTGASVSVVPVSRKQGLQRDLYTLHAANGSPIGTYGQVRRQLDLGLGKLLEWTFTIADVHRPIIGADFLFHHGLLVDIRRHRLVDRLPKRPFCQVAEGTPTVYTVPAGSPYAELLQQFPDITCPGNLHREVRHLVRHHIETTGPPVVSRARRLTPHLYKAAKEDFQRLIAEGTCRPSSSPWASPLHMVPNVLDFNINVHSATVFSTIDVERAYYQIPVAPEDVQKTAVISPFGLFEFTRMSFGLRNAAQTFQRFIDSIFRDLSYVFPYIDDLLTASRSPEEHRRHLQEVFSCLDRYGIRINRDKSDTLRHLTDLLPAKPKKNDRFPLKWTPEANLSFATCKEALRNATRLGHPNMEADLSLHCGRVGPQQLTKGAWEPLGLFSRSLSRTERQYSTYDRELLVIYLAARYIRPLLEGRQIQTHTDHKPLTFAFRQPHLNAPPRRTRQLTYISQFTTGIRFLVGSDNPVADTLSRIEELGLPNALDTITQAQKFEERTVTRLLREHDKLKWLYLSGVN</sequence>
<dbReference type="CDD" id="cd01647">
    <property type="entry name" value="RT_LTR"/>
    <property type="match status" value="1"/>
</dbReference>
<keyword evidence="4" id="KW-0540">Nuclease</keyword>
<dbReference type="EMBL" id="JBFDAA010000017">
    <property type="protein sequence ID" value="KAL1116676.1"/>
    <property type="molecule type" value="Genomic_DNA"/>
</dbReference>
<dbReference type="InterPro" id="IPR043128">
    <property type="entry name" value="Rev_trsase/Diguanyl_cyclase"/>
</dbReference>
<evidence type="ECO:0000313" key="12">
    <source>
        <dbReference type="EMBL" id="KAL1116676.1"/>
    </source>
</evidence>
<evidence type="ECO:0000256" key="9">
    <source>
        <dbReference type="SAM" id="MobiDB-lite"/>
    </source>
</evidence>
<dbReference type="InterPro" id="IPR000477">
    <property type="entry name" value="RT_dom"/>
</dbReference>
<dbReference type="InterPro" id="IPR021109">
    <property type="entry name" value="Peptidase_aspartic_dom_sf"/>
</dbReference>
<dbReference type="SUPFAM" id="SSF56672">
    <property type="entry name" value="DNA/RNA polymerases"/>
    <property type="match status" value="1"/>
</dbReference>
<keyword evidence="7" id="KW-0695">RNA-directed DNA polymerase</keyword>
<proteinExistence type="predicted"/>
<dbReference type="Gene3D" id="3.30.70.270">
    <property type="match status" value="1"/>
</dbReference>
<dbReference type="Gene3D" id="3.10.10.10">
    <property type="entry name" value="HIV Type 1 Reverse Transcriptase, subunit A, domain 1"/>
    <property type="match status" value="2"/>
</dbReference>
<protein>
    <recommendedName>
        <fullName evidence="14">Reverse transcriptase</fullName>
    </recommendedName>
</protein>
<feature type="compositionally biased region" description="Low complexity" evidence="9">
    <location>
        <begin position="160"/>
        <end position="174"/>
    </location>
</feature>
<dbReference type="GO" id="GO:0008233">
    <property type="term" value="F:peptidase activity"/>
    <property type="evidence" value="ECO:0007669"/>
    <property type="project" value="UniProtKB-KW"/>
</dbReference>
<dbReference type="PANTHER" id="PTHR37984">
    <property type="entry name" value="PROTEIN CBG26694"/>
    <property type="match status" value="1"/>
</dbReference>
<keyword evidence="5" id="KW-0255">Endonuclease</keyword>
<dbReference type="InterPro" id="IPR043502">
    <property type="entry name" value="DNA/RNA_pol_sf"/>
</dbReference>
<dbReference type="Proteomes" id="UP001558652">
    <property type="component" value="Unassembled WGS sequence"/>
</dbReference>
<feature type="region of interest" description="Disordered" evidence="9">
    <location>
        <begin position="158"/>
        <end position="191"/>
    </location>
</feature>
<dbReference type="SUPFAM" id="SSF50630">
    <property type="entry name" value="Acid proteases"/>
    <property type="match status" value="1"/>
</dbReference>
<evidence type="ECO:0000256" key="3">
    <source>
        <dbReference type="ARBA" id="ARBA00022695"/>
    </source>
</evidence>
<keyword evidence="13" id="KW-1185">Reference proteome</keyword>
<gene>
    <name evidence="12" type="ORF">AAG570_005148</name>
</gene>
<evidence type="ECO:0000256" key="8">
    <source>
        <dbReference type="ARBA" id="ARBA00023268"/>
    </source>
</evidence>
<keyword evidence="1" id="KW-0645">Protease</keyword>
<dbReference type="Pfam" id="PF17919">
    <property type="entry name" value="RT_RNaseH_2"/>
    <property type="match status" value="1"/>
</dbReference>
<keyword evidence="2" id="KW-0808">Transferase</keyword>
<name>A0ABD0XZM2_9HEMI</name>
<dbReference type="InterPro" id="IPR041577">
    <property type="entry name" value="RT_RNaseH_2"/>
</dbReference>
<evidence type="ECO:0000256" key="1">
    <source>
        <dbReference type="ARBA" id="ARBA00022670"/>
    </source>
</evidence>
<dbReference type="FunFam" id="3.10.10.10:FF:000007">
    <property type="entry name" value="Retrovirus-related Pol polyprotein from transposon 17.6-like Protein"/>
    <property type="match status" value="1"/>
</dbReference>
<evidence type="ECO:0000256" key="2">
    <source>
        <dbReference type="ARBA" id="ARBA00022679"/>
    </source>
</evidence>
<feature type="domain" description="Reverse transcriptase" evidence="10">
    <location>
        <begin position="424"/>
        <end position="540"/>
    </location>
</feature>
<dbReference type="GO" id="GO:0003964">
    <property type="term" value="F:RNA-directed DNA polymerase activity"/>
    <property type="evidence" value="ECO:0007669"/>
    <property type="project" value="UniProtKB-KW"/>
</dbReference>
<dbReference type="GO" id="GO:0004519">
    <property type="term" value="F:endonuclease activity"/>
    <property type="evidence" value="ECO:0007669"/>
    <property type="project" value="UniProtKB-KW"/>
</dbReference>
<evidence type="ECO:0000259" key="11">
    <source>
        <dbReference type="Pfam" id="PF17919"/>
    </source>
</evidence>
<feature type="domain" description="Reverse transcriptase/retrotransposon-derived protein RNase H-like" evidence="11">
    <location>
        <begin position="561"/>
        <end position="652"/>
    </location>
</feature>
<evidence type="ECO:0000313" key="13">
    <source>
        <dbReference type="Proteomes" id="UP001558652"/>
    </source>
</evidence>
<evidence type="ECO:0000256" key="4">
    <source>
        <dbReference type="ARBA" id="ARBA00022722"/>
    </source>
</evidence>
<accession>A0ABD0XZM2</accession>
<reference evidence="12 13" key="1">
    <citation type="submission" date="2024-07" db="EMBL/GenBank/DDBJ databases">
        <title>Chromosome-level genome assembly of the water stick insect Ranatra chinensis (Heteroptera: Nepidae).</title>
        <authorList>
            <person name="Liu X."/>
        </authorList>
    </citation>
    <scope>NUCLEOTIDE SEQUENCE [LARGE SCALE GENOMIC DNA]</scope>
    <source>
        <strain evidence="12">Cailab_2021Rc</strain>
        <tissue evidence="12">Muscle</tissue>
    </source>
</reference>
<keyword evidence="3" id="KW-0548">Nucleotidyltransferase</keyword>
<evidence type="ECO:0000259" key="10">
    <source>
        <dbReference type="Pfam" id="PF00078"/>
    </source>
</evidence>
<dbReference type="Pfam" id="PF00078">
    <property type="entry name" value="RVT_1"/>
    <property type="match status" value="1"/>
</dbReference>